<feature type="non-terminal residue" evidence="1">
    <location>
        <position position="110"/>
    </location>
</feature>
<sequence>AERLQKIPKLIGSIKELIIEMVKEVKDFADTASEFENIIQCYITLVLSTKHNMKMMEPHLDQAKTHMEPNQVNRLGLGIFAGYLVGNAVVAAEMLRREMAVDTRLFYIKT</sequence>
<gene>
    <name evidence="1" type="ORF">TMI583_LOCUS42814</name>
</gene>
<dbReference type="AlphaFoldDB" id="A0A8S2V925"/>
<proteinExistence type="predicted"/>
<feature type="non-terminal residue" evidence="1">
    <location>
        <position position="1"/>
    </location>
</feature>
<protein>
    <submittedName>
        <fullName evidence="1">Uncharacterized protein</fullName>
    </submittedName>
</protein>
<evidence type="ECO:0000313" key="1">
    <source>
        <dbReference type="EMBL" id="CAF4386594.1"/>
    </source>
</evidence>
<name>A0A8S2V925_9BILA</name>
<accession>A0A8S2V925</accession>
<reference evidence="1" key="1">
    <citation type="submission" date="2021-02" db="EMBL/GenBank/DDBJ databases">
        <authorList>
            <person name="Nowell W R."/>
        </authorList>
    </citation>
    <scope>NUCLEOTIDE SEQUENCE</scope>
</reference>
<evidence type="ECO:0000313" key="2">
    <source>
        <dbReference type="Proteomes" id="UP000682733"/>
    </source>
</evidence>
<organism evidence="1 2">
    <name type="scientific">Didymodactylos carnosus</name>
    <dbReference type="NCBI Taxonomy" id="1234261"/>
    <lineage>
        <taxon>Eukaryota</taxon>
        <taxon>Metazoa</taxon>
        <taxon>Spiralia</taxon>
        <taxon>Gnathifera</taxon>
        <taxon>Rotifera</taxon>
        <taxon>Eurotatoria</taxon>
        <taxon>Bdelloidea</taxon>
        <taxon>Philodinida</taxon>
        <taxon>Philodinidae</taxon>
        <taxon>Didymodactylos</taxon>
    </lineage>
</organism>
<dbReference type="EMBL" id="CAJOBA010070146">
    <property type="protein sequence ID" value="CAF4386594.1"/>
    <property type="molecule type" value="Genomic_DNA"/>
</dbReference>
<comment type="caution">
    <text evidence="1">The sequence shown here is derived from an EMBL/GenBank/DDBJ whole genome shotgun (WGS) entry which is preliminary data.</text>
</comment>
<dbReference type="Proteomes" id="UP000682733">
    <property type="component" value="Unassembled WGS sequence"/>
</dbReference>